<organism evidence="3">
    <name type="scientific">Schistosoma curassoni</name>
    <dbReference type="NCBI Taxonomy" id="6186"/>
    <lineage>
        <taxon>Eukaryota</taxon>
        <taxon>Metazoa</taxon>
        <taxon>Spiralia</taxon>
        <taxon>Lophotrochozoa</taxon>
        <taxon>Platyhelminthes</taxon>
        <taxon>Trematoda</taxon>
        <taxon>Digenea</taxon>
        <taxon>Strigeidida</taxon>
        <taxon>Schistosomatoidea</taxon>
        <taxon>Schistosomatidae</taxon>
        <taxon>Schistosoma</taxon>
    </lineage>
</organism>
<dbReference type="AlphaFoldDB" id="A0A183JJS0"/>
<reference evidence="1 2" key="2">
    <citation type="submission" date="2018-11" db="EMBL/GenBank/DDBJ databases">
        <authorList>
            <consortium name="Pathogen Informatics"/>
        </authorList>
    </citation>
    <scope>NUCLEOTIDE SEQUENCE [LARGE SCALE GENOMIC DNA]</scope>
    <source>
        <strain evidence="1">Dakar</strain>
        <strain evidence="2">Dakar, Senegal</strain>
    </source>
</reference>
<evidence type="ECO:0000313" key="1">
    <source>
        <dbReference type="EMBL" id="VDO78047.1"/>
    </source>
</evidence>
<sequence>MLTMITCITKEINISNNYVRTKLDDFVSNTNETTMSSVHNRAVALRC</sequence>
<accession>A0A183JJS0</accession>
<reference evidence="3" key="1">
    <citation type="submission" date="2016-06" db="UniProtKB">
        <authorList>
            <consortium name="WormBaseParasite"/>
        </authorList>
    </citation>
    <scope>IDENTIFICATION</scope>
</reference>
<dbReference type="Proteomes" id="UP000279833">
    <property type="component" value="Unassembled WGS sequence"/>
</dbReference>
<proteinExistence type="predicted"/>
<gene>
    <name evidence="1" type="ORF">SCUD_LOCUS2948</name>
</gene>
<protein>
    <submittedName>
        <fullName evidence="3">CPXV003 protein</fullName>
    </submittedName>
</protein>
<evidence type="ECO:0000313" key="2">
    <source>
        <dbReference type="Proteomes" id="UP000279833"/>
    </source>
</evidence>
<name>A0A183JJS0_9TREM</name>
<keyword evidence="2" id="KW-1185">Reference proteome</keyword>
<evidence type="ECO:0000313" key="3">
    <source>
        <dbReference type="WBParaSite" id="SCUD_0000294701-mRNA-1"/>
    </source>
</evidence>
<dbReference type="WBParaSite" id="SCUD_0000294701-mRNA-1">
    <property type="protein sequence ID" value="SCUD_0000294701-mRNA-1"/>
    <property type="gene ID" value="SCUD_0000294701"/>
</dbReference>
<dbReference type="EMBL" id="UZAK01003078">
    <property type="protein sequence ID" value="VDO78047.1"/>
    <property type="molecule type" value="Genomic_DNA"/>
</dbReference>